<evidence type="ECO:0000256" key="1">
    <source>
        <dbReference type="ARBA" id="ARBA00004651"/>
    </source>
</evidence>
<gene>
    <name evidence="12" type="primary">gldE</name>
    <name evidence="12" type="ORF">KK060_07165</name>
</gene>
<dbReference type="InterPro" id="IPR016169">
    <property type="entry name" value="FAD-bd_PCMH_sub2"/>
</dbReference>
<evidence type="ECO:0000313" key="13">
    <source>
        <dbReference type="Proteomes" id="UP000772618"/>
    </source>
</evidence>
<dbReference type="InterPro" id="IPR036318">
    <property type="entry name" value="FAD-bd_PCMH-like_sf"/>
</dbReference>
<name>A0ABS5VQJ7_9BACT</name>
<evidence type="ECO:0000256" key="3">
    <source>
        <dbReference type="ARBA" id="ARBA00022475"/>
    </source>
</evidence>
<keyword evidence="8 10" id="KW-0472">Membrane</keyword>
<comment type="caution">
    <text evidence="12">The sequence shown here is derived from an EMBL/GenBank/DDBJ whole genome shotgun (WGS) entry which is preliminary data.</text>
</comment>
<keyword evidence="4 10" id="KW-0812">Transmembrane</keyword>
<dbReference type="SUPFAM" id="SSF56176">
    <property type="entry name" value="FAD-binding/transporter-associated domain-like"/>
    <property type="match status" value="1"/>
</dbReference>
<dbReference type="NCBIfam" id="TIGR03520">
    <property type="entry name" value="GldE"/>
    <property type="match status" value="1"/>
</dbReference>
<dbReference type="InterPro" id="IPR019862">
    <property type="entry name" value="Motility-assoc_prot_GldE"/>
</dbReference>
<feature type="transmembrane region" description="Helical" evidence="10">
    <location>
        <begin position="133"/>
        <end position="152"/>
    </location>
</feature>
<evidence type="ECO:0000256" key="7">
    <source>
        <dbReference type="ARBA" id="ARBA00023122"/>
    </source>
</evidence>
<dbReference type="InterPro" id="IPR005170">
    <property type="entry name" value="Transptr-assoc_dom"/>
</dbReference>
<evidence type="ECO:0000313" key="12">
    <source>
        <dbReference type="EMBL" id="MBT1703054.1"/>
    </source>
</evidence>
<reference evidence="12 13" key="1">
    <citation type="submission" date="2021-05" db="EMBL/GenBank/DDBJ databases">
        <title>A Polyphasic approach of four new species of the genus Ohtaekwangia: Ohtaekwangia histidinii sp. nov., Ohtaekwangia cretensis sp. nov., Ohtaekwangia indiensis sp. nov., Ohtaekwangia reichenbachii sp. nov. from diverse environment.</title>
        <authorList>
            <person name="Octaviana S."/>
        </authorList>
    </citation>
    <scope>NUCLEOTIDE SEQUENCE [LARGE SCALE GENOMIC DNA]</scope>
    <source>
        <strain evidence="12 13">PWU20</strain>
    </source>
</reference>
<dbReference type="InterPro" id="IPR046342">
    <property type="entry name" value="CBS_dom_sf"/>
</dbReference>
<dbReference type="InterPro" id="IPR002550">
    <property type="entry name" value="CNNM"/>
</dbReference>
<dbReference type="InterPro" id="IPR044751">
    <property type="entry name" value="Ion_transp-like_CBS"/>
</dbReference>
<evidence type="ECO:0000256" key="4">
    <source>
        <dbReference type="ARBA" id="ARBA00022692"/>
    </source>
</evidence>
<comment type="subcellular location">
    <subcellularLocation>
        <location evidence="1">Cell membrane</location>
        <topology evidence="1">Multi-pass membrane protein</topology>
    </subcellularLocation>
</comment>
<feature type="transmembrane region" description="Helical" evidence="10">
    <location>
        <begin position="78"/>
        <end position="97"/>
    </location>
</feature>
<dbReference type="RefSeq" id="WP_254153018.1">
    <property type="nucleotide sequence ID" value="NZ_JAHESD010000011.1"/>
</dbReference>
<evidence type="ECO:0000256" key="6">
    <source>
        <dbReference type="ARBA" id="ARBA00022989"/>
    </source>
</evidence>
<evidence type="ECO:0000256" key="8">
    <source>
        <dbReference type="ARBA" id="ARBA00023136"/>
    </source>
</evidence>
<feature type="transmembrane region" description="Helical" evidence="10">
    <location>
        <begin position="20"/>
        <end position="45"/>
    </location>
</feature>
<dbReference type="CDD" id="cd04590">
    <property type="entry name" value="CBS_pair_CorC_HlyC_assoc"/>
    <property type="match status" value="1"/>
</dbReference>
<accession>A0ABS5VQJ7</accession>
<protein>
    <submittedName>
        <fullName evidence="12">Gliding motility-associated protein GldE</fullName>
    </submittedName>
</protein>
<dbReference type="PROSITE" id="PS51371">
    <property type="entry name" value="CBS"/>
    <property type="match status" value="2"/>
</dbReference>
<keyword evidence="5" id="KW-0677">Repeat</keyword>
<dbReference type="PANTHER" id="PTHR22777:SF32">
    <property type="entry name" value="UPF0053 INNER MEMBRANE PROTEIN YFJD"/>
    <property type="match status" value="1"/>
</dbReference>
<keyword evidence="6 10" id="KW-1133">Transmembrane helix</keyword>
<evidence type="ECO:0000256" key="9">
    <source>
        <dbReference type="PROSITE-ProRule" id="PRU00703"/>
    </source>
</evidence>
<organism evidence="12 13">
    <name type="scientific">Chryseosolibacter indicus</name>
    <dbReference type="NCBI Taxonomy" id="2782351"/>
    <lineage>
        <taxon>Bacteria</taxon>
        <taxon>Pseudomonadati</taxon>
        <taxon>Bacteroidota</taxon>
        <taxon>Cytophagia</taxon>
        <taxon>Cytophagales</taxon>
        <taxon>Chryseotaleaceae</taxon>
        <taxon>Chryseosolibacter</taxon>
    </lineage>
</organism>
<dbReference type="Pfam" id="PF00571">
    <property type="entry name" value="CBS"/>
    <property type="match status" value="2"/>
</dbReference>
<evidence type="ECO:0000259" key="11">
    <source>
        <dbReference type="PROSITE" id="PS51371"/>
    </source>
</evidence>
<feature type="domain" description="CBS" evidence="11">
    <location>
        <begin position="278"/>
        <end position="335"/>
    </location>
</feature>
<keyword evidence="7 9" id="KW-0129">CBS domain</keyword>
<dbReference type="InterPro" id="IPR000644">
    <property type="entry name" value="CBS_dom"/>
</dbReference>
<dbReference type="Gene3D" id="3.10.580.10">
    <property type="entry name" value="CBS-domain"/>
    <property type="match status" value="1"/>
</dbReference>
<keyword evidence="13" id="KW-1185">Reference proteome</keyword>
<evidence type="ECO:0000256" key="10">
    <source>
        <dbReference type="SAM" id="Phobius"/>
    </source>
</evidence>
<dbReference type="Proteomes" id="UP000772618">
    <property type="component" value="Unassembled WGS sequence"/>
</dbReference>
<dbReference type="SMART" id="SM01091">
    <property type="entry name" value="CorC_HlyC"/>
    <property type="match status" value="1"/>
</dbReference>
<evidence type="ECO:0000256" key="2">
    <source>
        <dbReference type="ARBA" id="ARBA00006337"/>
    </source>
</evidence>
<dbReference type="Pfam" id="PF01595">
    <property type="entry name" value="CNNM"/>
    <property type="match status" value="1"/>
</dbReference>
<evidence type="ECO:0000256" key="5">
    <source>
        <dbReference type="ARBA" id="ARBA00022737"/>
    </source>
</evidence>
<proteinExistence type="inferred from homology"/>
<feature type="transmembrane region" description="Helical" evidence="10">
    <location>
        <begin position="103"/>
        <end position="121"/>
    </location>
</feature>
<feature type="domain" description="CBS" evidence="11">
    <location>
        <begin position="214"/>
        <end position="273"/>
    </location>
</feature>
<dbReference type="Pfam" id="PF03471">
    <property type="entry name" value="CorC_HlyC"/>
    <property type="match status" value="1"/>
</dbReference>
<dbReference type="EMBL" id="JAHESD010000011">
    <property type="protein sequence ID" value="MBT1703054.1"/>
    <property type="molecule type" value="Genomic_DNA"/>
</dbReference>
<dbReference type="SUPFAM" id="SSF54631">
    <property type="entry name" value="CBS-domain pair"/>
    <property type="match status" value="1"/>
</dbReference>
<keyword evidence="3" id="KW-1003">Cell membrane</keyword>
<dbReference type="Gene3D" id="3.30.465.10">
    <property type="match status" value="1"/>
</dbReference>
<sequence>MDEPPSYSKYLTLFFGDNLLYLFITVLLVLMAGIVSATEASLFSLKQEDLEKLKNQKKQKVVTNLLDRPRLVVTVLTAWKYVMLISAAVMFTIATRIPHEVGIISFTLLLTVVFAFFSVIIPKIYGTSNSLRIAGLFGTISNKLVTITAPFVNPFLRMSNKIERKLESVAAENSIKELTQALELAAVDKHATDDQKEILEGIVNFGTLTVEDVMRPKNEINSIDISLNFHDLLIYIKKSGYSRIPVYEDNEDRVRGVLYIKDLLPYLNESKSFEWRSFLRPPYFVPQTKKIDLLLKDFQEKRVHMALVTDATNAIVGLITLEDLIEEIIGEIHDEFDEVGGYYKKIEDKTFIVDSKIPVSEFCRIMDVDQSVFDNVKSETETLGSVLLDIQDDLPRKGDQITVDPFTFIIEAVDHKRIKKIKVLIHEEKERQ</sequence>
<comment type="similarity">
    <text evidence="2">Belongs to the UPF0053 family.</text>
</comment>
<dbReference type="PANTHER" id="PTHR22777">
    <property type="entry name" value="HEMOLYSIN-RELATED"/>
    <property type="match status" value="1"/>
</dbReference>